<evidence type="ECO:0000256" key="3">
    <source>
        <dbReference type="SAM" id="SignalP"/>
    </source>
</evidence>
<gene>
    <name evidence="4" type="ORF">JOB18_032966</name>
</gene>
<dbReference type="AlphaFoldDB" id="A0AAV6SAZ8"/>
<keyword evidence="3" id="KW-0732">Signal</keyword>
<feature type="signal peptide" evidence="3">
    <location>
        <begin position="1"/>
        <end position="16"/>
    </location>
</feature>
<protein>
    <submittedName>
        <fullName evidence="4">Uncharacterized protein</fullName>
    </submittedName>
</protein>
<feature type="region of interest" description="Disordered" evidence="1">
    <location>
        <begin position="22"/>
        <end position="56"/>
    </location>
</feature>
<feature type="transmembrane region" description="Helical" evidence="2">
    <location>
        <begin position="86"/>
        <end position="107"/>
    </location>
</feature>
<name>A0AAV6SAZ8_SOLSE</name>
<evidence type="ECO:0000256" key="1">
    <source>
        <dbReference type="SAM" id="MobiDB-lite"/>
    </source>
</evidence>
<keyword evidence="2" id="KW-1133">Transmembrane helix</keyword>
<sequence>MRLTVLVVSLFAVAVCNPPPTTSPHFNSTTEAPATNPTSNETESTGLTPPPTTTGLPNVTVETTVNSTSPADLHDWGNDSFVTNPGLVAILCIFCIILVLTVVVFIMKCFKSPRSNFERLDGVPLNKVSEQSPFAHYSK</sequence>
<keyword evidence="2" id="KW-0812">Transmembrane</keyword>
<evidence type="ECO:0000313" key="4">
    <source>
        <dbReference type="EMBL" id="KAG7514414.1"/>
    </source>
</evidence>
<accession>A0AAV6SAZ8</accession>
<evidence type="ECO:0000256" key="2">
    <source>
        <dbReference type="SAM" id="Phobius"/>
    </source>
</evidence>
<comment type="caution">
    <text evidence="4">The sequence shown here is derived from an EMBL/GenBank/DDBJ whole genome shotgun (WGS) entry which is preliminary data.</text>
</comment>
<dbReference type="EMBL" id="JAGKHQ010000006">
    <property type="protein sequence ID" value="KAG7514414.1"/>
    <property type="molecule type" value="Genomic_DNA"/>
</dbReference>
<keyword evidence="2" id="KW-0472">Membrane</keyword>
<reference evidence="4 5" key="1">
    <citation type="journal article" date="2021" name="Sci. Rep.">
        <title>Chromosome anchoring in Senegalese sole (Solea senegalensis) reveals sex-associated markers and genome rearrangements in flatfish.</title>
        <authorList>
            <person name="Guerrero-Cozar I."/>
            <person name="Gomez-Garrido J."/>
            <person name="Berbel C."/>
            <person name="Martinez-Blanch J.F."/>
            <person name="Alioto T."/>
            <person name="Claros M.G."/>
            <person name="Gagnaire P.A."/>
            <person name="Manchado M."/>
        </authorList>
    </citation>
    <scope>NUCLEOTIDE SEQUENCE [LARGE SCALE GENOMIC DNA]</scope>
    <source>
        <strain evidence="4">Sse05_10M</strain>
    </source>
</reference>
<evidence type="ECO:0000313" key="5">
    <source>
        <dbReference type="Proteomes" id="UP000693946"/>
    </source>
</evidence>
<feature type="chain" id="PRO_5043361212" evidence="3">
    <location>
        <begin position="17"/>
        <end position="139"/>
    </location>
</feature>
<proteinExistence type="predicted"/>
<organism evidence="4 5">
    <name type="scientific">Solea senegalensis</name>
    <name type="common">Senegalese sole</name>
    <dbReference type="NCBI Taxonomy" id="28829"/>
    <lineage>
        <taxon>Eukaryota</taxon>
        <taxon>Metazoa</taxon>
        <taxon>Chordata</taxon>
        <taxon>Craniata</taxon>
        <taxon>Vertebrata</taxon>
        <taxon>Euteleostomi</taxon>
        <taxon>Actinopterygii</taxon>
        <taxon>Neopterygii</taxon>
        <taxon>Teleostei</taxon>
        <taxon>Neoteleostei</taxon>
        <taxon>Acanthomorphata</taxon>
        <taxon>Carangaria</taxon>
        <taxon>Pleuronectiformes</taxon>
        <taxon>Pleuronectoidei</taxon>
        <taxon>Soleidae</taxon>
        <taxon>Solea</taxon>
    </lineage>
</organism>
<dbReference type="Proteomes" id="UP000693946">
    <property type="component" value="Linkage Group LG14"/>
</dbReference>
<feature type="compositionally biased region" description="Polar residues" evidence="1">
    <location>
        <begin position="23"/>
        <end position="44"/>
    </location>
</feature>
<keyword evidence="5" id="KW-1185">Reference proteome</keyword>